<sequence>MKTSTPPDQTALRAEIASADTLPALNGRFRRAVQAQGFSTYAVGFLPDWAVEGGTGTDAQEPFLLLDWPREWLELYARQGFATDDIVVAEAARTTEPFTWSEVQARHPGASAQIFAAAAEFGWGDGFVIPVHDPQGPPGERFGVASLAAARLDRFDAPARAATVAVALTAFARARTLRQTGAKAAGRPALSERERQGLALVAEGLGDAEIGERLGVTRATAHFHVERAKKRLGAATRAQAVAIALLQGLL</sequence>
<evidence type="ECO:0000313" key="6">
    <source>
        <dbReference type="Proteomes" id="UP000583454"/>
    </source>
</evidence>
<dbReference type="InterPro" id="IPR000792">
    <property type="entry name" value="Tscrpt_reg_LuxR_C"/>
</dbReference>
<dbReference type="Gene3D" id="3.30.450.80">
    <property type="entry name" value="Transcription factor LuxR-like, autoinducer-binding domain"/>
    <property type="match status" value="1"/>
</dbReference>
<dbReference type="InterPro" id="IPR016032">
    <property type="entry name" value="Sig_transdc_resp-reg_C-effctor"/>
</dbReference>
<reference evidence="5 6" key="1">
    <citation type="submission" date="2020-08" db="EMBL/GenBank/DDBJ databases">
        <title>Genomic Encyclopedia of Type Strains, Phase IV (KMG-IV): sequencing the most valuable type-strain genomes for metagenomic binning, comparative biology and taxonomic classification.</title>
        <authorList>
            <person name="Goeker M."/>
        </authorList>
    </citation>
    <scope>NUCLEOTIDE SEQUENCE [LARGE SCALE GENOMIC DNA]</scope>
    <source>
        <strain evidence="5 6">DSM 2163</strain>
    </source>
</reference>
<protein>
    <submittedName>
        <fullName evidence="5">DNA-binding CsgD family transcriptional regulator</fullName>
    </submittedName>
</protein>
<dbReference type="AlphaFoldDB" id="A0A840ZD83"/>
<dbReference type="Pfam" id="PF00196">
    <property type="entry name" value="GerE"/>
    <property type="match status" value="1"/>
</dbReference>
<dbReference type="GO" id="GO:0006355">
    <property type="term" value="P:regulation of DNA-templated transcription"/>
    <property type="evidence" value="ECO:0007669"/>
    <property type="project" value="InterPro"/>
</dbReference>
<evidence type="ECO:0000256" key="3">
    <source>
        <dbReference type="ARBA" id="ARBA00023163"/>
    </source>
</evidence>
<keyword evidence="1" id="KW-0805">Transcription regulation</keyword>
<dbReference type="PROSITE" id="PS50043">
    <property type="entry name" value="HTH_LUXR_2"/>
    <property type="match status" value="1"/>
</dbReference>
<evidence type="ECO:0000313" key="5">
    <source>
        <dbReference type="EMBL" id="MBB5755842.1"/>
    </source>
</evidence>
<dbReference type="GO" id="GO:0003677">
    <property type="term" value="F:DNA binding"/>
    <property type="evidence" value="ECO:0007669"/>
    <property type="project" value="UniProtKB-KW"/>
</dbReference>
<gene>
    <name evidence="5" type="ORF">HNR00_000538</name>
</gene>
<dbReference type="SUPFAM" id="SSF75516">
    <property type="entry name" value="Pheromone-binding domain of LuxR-like quorum-sensing transcription factors"/>
    <property type="match status" value="1"/>
</dbReference>
<dbReference type="SUPFAM" id="SSF46894">
    <property type="entry name" value="C-terminal effector domain of the bipartite response regulators"/>
    <property type="match status" value="1"/>
</dbReference>
<dbReference type="EMBL" id="JACHOP010000002">
    <property type="protein sequence ID" value="MBB5755842.1"/>
    <property type="molecule type" value="Genomic_DNA"/>
</dbReference>
<keyword evidence="3" id="KW-0804">Transcription</keyword>
<dbReference type="PANTHER" id="PTHR44688:SF16">
    <property type="entry name" value="DNA-BINDING TRANSCRIPTIONAL ACTIVATOR DEVR_DOSR"/>
    <property type="match status" value="1"/>
</dbReference>
<comment type="caution">
    <text evidence="5">The sequence shown here is derived from an EMBL/GenBank/DDBJ whole genome shotgun (WGS) entry which is preliminary data.</text>
</comment>
<dbReference type="InterPro" id="IPR036388">
    <property type="entry name" value="WH-like_DNA-bd_sf"/>
</dbReference>
<dbReference type="Gene3D" id="1.10.10.10">
    <property type="entry name" value="Winged helix-like DNA-binding domain superfamily/Winged helix DNA-binding domain"/>
    <property type="match status" value="1"/>
</dbReference>
<dbReference type="Pfam" id="PF03472">
    <property type="entry name" value="Autoind_bind"/>
    <property type="match status" value="1"/>
</dbReference>
<evidence type="ECO:0000256" key="1">
    <source>
        <dbReference type="ARBA" id="ARBA00023015"/>
    </source>
</evidence>
<organism evidence="5 6">
    <name type="scientific">Methylorubrum rhodinum</name>
    <dbReference type="NCBI Taxonomy" id="29428"/>
    <lineage>
        <taxon>Bacteria</taxon>
        <taxon>Pseudomonadati</taxon>
        <taxon>Pseudomonadota</taxon>
        <taxon>Alphaproteobacteria</taxon>
        <taxon>Hyphomicrobiales</taxon>
        <taxon>Methylobacteriaceae</taxon>
        <taxon>Methylorubrum</taxon>
    </lineage>
</organism>
<dbReference type="Proteomes" id="UP000583454">
    <property type="component" value="Unassembled WGS sequence"/>
</dbReference>
<accession>A0A840ZD83</accession>
<keyword evidence="2 5" id="KW-0238">DNA-binding</keyword>
<dbReference type="SMART" id="SM00421">
    <property type="entry name" value="HTH_LUXR"/>
    <property type="match status" value="1"/>
</dbReference>
<evidence type="ECO:0000256" key="2">
    <source>
        <dbReference type="ARBA" id="ARBA00023125"/>
    </source>
</evidence>
<dbReference type="PRINTS" id="PR00038">
    <property type="entry name" value="HTHLUXR"/>
</dbReference>
<evidence type="ECO:0000259" key="4">
    <source>
        <dbReference type="PROSITE" id="PS50043"/>
    </source>
</evidence>
<proteinExistence type="predicted"/>
<name>A0A840ZD83_9HYPH</name>
<keyword evidence="6" id="KW-1185">Reference proteome</keyword>
<dbReference type="PANTHER" id="PTHR44688">
    <property type="entry name" value="DNA-BINDING TRANSCRIPTIONAL ACTIVATOR DEVR_DOSR"/>
    <property type="match status" value="1"/>
</dbReference>
<dbReference type="RefSeq" id="WP_183564485.1">
    <property type="nucleotide sequence ID" value="NZ_JACHOP010000002.1"/>
</dbReference>
<feature type="domain" description="HTH luxR-type" evidence="4">
    <location>
        <begin position="183"/>
        <end position="248"/>
    </location>
</feature>
<dbReference type="InterPro" id="IPR005143">
    <property type="entry name" value="TF_LuxR_autoind-bd_dom"/>
</dbReference>
<dbReference type="InterPro" id="IPR036693">
    <property type="entry name" value="TF_LuxR_autoind-bd_dom_sf"/>
</dbReference>
<dbReference type="CDD" id="cd06170">
    <property type="entry name" value="LuxR_C_like"/>
    <property type="match status" value="1"/>
</dbReference>